<evidence type="ECO:0000313" key="2">
    <source>
        <dbReference type="Proteomes" id="UP001605036"/>
    </source>
</evidence>
<evidence type="ECO:0000313" key="1">
    <source>
        <dbReference type="EMBL" id="KAL2622610.1"/>
    </source>
</evidence>
<accession>A0ABD1Y7Q4</accession>
<proteinExistence type="predicted"/>
<reference evidence="1 2" key="1">
    <citation type="submission" date="2024-09" db="EMBL/GenBank/DDBJ databases">
        <title>Chromosome-scale assembly of Riccia fluitans.</title>
        <authorList>
            <person name="Paukszto L."/>
            <person name="Sawicki J."/>
            <person name="Karawczyk K."/>
            <person name="Piernik-Szablinska J."/>
            <person name="Szczecinska M."/>
            <person name="Mazdziarz M."/>
        </authorList>
    </citation>
    <scope>NUCLEOTIDE SEQUENCE [LARGE SCALE GENOMIC DNA]</scope>
    <source>
        <strain evidence="1">Rf_01</strain>
        <tissue evidence="1">Aerial parts of the thallus</tissue>
    </source>
</reference>
<name>A0ABD1Y7Q4_9MARC</name>
<dbReference type="AlphaFoldDB" id="A0ABD1Y7Q4"/>
<organism evidence="1 2">
    <name type="scientific">Riccia fluitans</name>
    <dbReference type="NCBI Taxonomy" id="41844"/>
    <lineage>
        <taxon>Eukaryota</taxon>
        <taxon>Viridiplantae</taxon>
        <taxon>Streptophyta</taxon>
        <taxon>Embryophyta</taxon>
        <taxon>Marchantiophyta</taxon>
        <taxon>Marchantiopsida</taxon>
        <taxon>Marchantiidae</taxon>
        <taxon>Marchantiales</taxon>
        <taxon>Ricciaceae</taxon>
        <taxon>Riccia</taxon>
    </lineage>
</organism>
<protein>
    <submittedName>
        <fullName evidence="1">Uncharacterized protein</fullName>
    </submittedName>
</protein>
<dbReference type="EMBL" id="JBHFFA010000006">
    <property type="protein sequence ID" value="KAL2622610.1"/>
    <property type="molecule type" value="Genomic_DNA"/>
</dbReference>
<comment type="caution">
    <text evidence="1">The sequence shown here is derived from an EMBL/GenBank/DDBJ whole genome shotgun (WGS) entry which is preliminary data.</text>
</comment>
<sequence>MLKRNALAGNKEAAFVVKPVLLGGSLQQRLEQRVTEIVVIDHLPPPLLSNIHHQTSCRHVAGDLFRVFIILRVRAISSPGNVPAVVEVQCLAFFLRRAESPEIHGTP</sequence>
<keyword evidence="2" id="KW-1185">Reference proteome</keyword>
<dbReference type="Proteomes" id="UP001605036">
    <property type="component" value="Unassembled WGS sequence"/>
</dbReference>
<gene>
    <name evidence="1" type="ORF">R1flu_002815</name>
</gene>